<dbReference type="NCBIfam" id="TIGR00059">
    <property type="entry name" value="L17"/>
    <property type="match status" value="1"/>
</dbReference>
<organism evidence="7 8">
    <name type="scientific">Mycoplasmopsis fermentans (strain ATCC 19989 / NBRC 14854 / NCTC 10117 / PG18)</name>
    <name type="common">Mycoplasma fermentans</name>
    <dbReference type="NCBI Taxonomy" id="496833"/>
    <lineage>
        <taxon>Bacteria</taxon>
        <taxon>Bacillati</taxon>
        <taxon>Mycoplasmatota</taxon>
        <taxon>Mycoplasmoidales</taxon>
        <taxon>Metamycoplasmataceae</taxon>
        <taxon>Mycoplasmopsis</taxon>
    </lineage>
</organism>
<proteinExistence type="inferred from homology"/>
<reference evidence="7 8" key="1">
    <citation type="journal article" date="2009" name="Curr. Microbiol.">
        <title>Molecular cloning and expression of a novel cholinephosphotransferase involved in glycoglycerophospholipid biosynthesis of Mycoplasma fermentans.</title>
        <authorList>
            <person name="Ishida N."/>
            <person name="Irikura D."/>
            <person name="Matsuda K."/>
            <person name="Sato S."/>
            <person name="Asano K."/>
        </authorList>
    </citation>
    <scope>NUCLEOTIDE SEQUENCE [LARGE SCALE GENOMIC DNA]</scope>
    <source>
        <strain evidence="8">ATCC 19989 / NBRC 14854 / NCTC 10117 / PG18</strain>
    </source>
</reference>
<dbReference type="GO" id="GO:0003735">
    <property type="term" value="F:structural constituent of ribosome"/>
    <property type="evidence" value="ECO:0007669"/>
    <property type="project" value="InterPro"/>
</dbReference>
<dbReference type="SUPFAM" id="SSF64263">
    <property type="entry name" value="Prokaryotic ribosomal protein L17"/>
    <property type="match status" value="1"/>
</dbReference>
<keyword evidence="3 4" id="KW-0687">Ribonucleoprotein</keyword>
<dbReference type="PATRIC" id="fig|496833.3.peg.389"/>
<comment type="subunit">
    <text evidence="4">Part of the 50S ribosomal subunit. Contacts protein L32.</text>
</comment>
<dbReference type="KEGG" id="mfp:MBIO_0795"/>
<dbReference type="PANTHER" id="PTHR14413:SF16">
    <property type="entry name" value="LARGE RIBOSOMAL SUBUNIT PROTEIN BL17M"/>
    <property type="match status" value="1"/>
</dbReference>
<accession>C4XFY8</accession>
<dbReference type="PROSITE" id="PS01167">
    <property type="entry name" value="RIBOSOMAL_L17"/>
    <property type="match status" value="1"/>
</dbReference>
<evidence type="ECO:0000256" key="2">
    <source>
        <dbReference type="ARBA" id="ARBA00022980"/>
    </source>
</evidence>
<evidence type="ECO:0000256" key="1">
    <source>
        <dbReference type="ARBA" id="ARBA00008777"/>
    </source>
</evidence>
<dbReference type="PANTHER" id="PTHR14413">
    <property type="entry name" value="RIBOSOMAL PROTEIN L17"/>
    <property type="match status" value="1"/>
</dbReference>
<evidence type="ECO:0000256" key="5">
    <source>
        <dbReference type="RuleBase" id="RU000660"/>
    </source>
</evidence>
<name>C4XFY8_MYCFP</name>
<dbReference type="HOGENOM" id="CLU_074407_2_2_14"/>
<gene>
    <name evidence="4" type="primary">rplQ</name>
    <name evidence="7" type="ordered locus">MBIO_0795</name>
</gene>
<evidence type="ECO:0000256" key="6">
    <source>
        <dbReference type="SAM" id="MobiDB-lite"/>
    </source>
</evidence>
<evidence type="ECO:0000313" key="8">
    <source>
        <dbReference type="Proteomes" id="UP000006810"/>
    </source>
</evidence>
<dbReference type="InterPro" id="IPR047859">
    <property type="entry name" value="Ribosomal_bL17_CS"/>
</dbReference>
<protein>
    <recommendedName>
        <fullName evidence="4">Large ribosomal subunit protein bL17</fullName>
    </recommendedName>
</protein>
<keyword evidence="8" id="KW-1185">Reference proteome</keyword>
<feature type="region of interest" description="Disordered" evidence="6">
    <location>
        <begin position="128"/>
        <end position="158"/>
    </location>
</feature>
<comment type="similarity">
    <text evidence="1 4 5">Belongs to the bacterial ribosomal protein bL17 family.</text>
</comment>
<dbReference type="GO" id="GO:0006412">
    <property type="term" value="P:translation"/>
    <property type="evidence" value="ECO:0007669"/>
    <property type="project" value="UniProtKB-UniRule"/>
</dbReference>
<dbReference type="InterPro" id="IPR036373">
    <property type="entry name" value="Ribosomal_bL17_sf"/>
</dbReference>
<dbReference type="Proteomes" id="UP000006810">
    <property type="component" value="Chromosome"/>
</dbReference>
<keyword evidence="2 4" id="KW-0689">Ribosomal protein</keyword>
<dbReference type="HAMAP" id="MF_01368">
    <property type="entry name" value="Ribosomal_bL17"/>
    <property type="match status" value="1"/>
</dbReference>
<sequence length="158" mass="17917">MMANPKQIYSRDTKWRKGVIRTLVSELFIHGRLTTTLIRAKELRRHAEKLITKAKNPTLANRRIAASFLRTIKNTDGKDVLRVLFEEIAPSYLNRNGGYTRIYKLVSRDGDNAPMAIIELVKGDKVKTNKAEKTSKDKDTKTTASKATKSKKDAKVTK</sequence>
<evidence type="ECO:0000256" key="3">
    <source>
        <dbReference type="ARBA" id="ARBA00023274"/>
    </source>
</evidence>
<dbReference type="InterPro" id="IPR000456">
    <property type="entry name" value="Ribosomal_bL17"/>
</dbReference>
<evidence type="ECO:0000256" key="4">
    <source>
        <dbReference type="HAMAP-Rule" id="MF_01368"/>
    </source>
</evidence>
<dbReference type="AlphaFoldDB" id="C4XFY8"/>
<dbReference type="GO" id="GO:0022625">
    <property type="term" value="C:cytosolic large ribosomal subunit"/>
    <property type="evidence" value="ECO:0007669"/>
    <property type="project" value="TreeGrafter"/>
</dbReference>
<dbReference type="Pfam" id="PF01196">
    <property type="entry name" value="Ribosomal_L17"/>
    <property type="match status" value="1"/>
</dbReference>
<dbReference type="eggNOG" id="COG0203">
    <property type="taxonomic scope" value="Bacteria"/>
</dbReference>
<feature type="compositionally biased region" description="Basic and acidic residues" evidence="6">
    <location>
        <begin position="128"/>
        <end position="141"/>
    </location>
</feature>
<dbReference type="EMBL" id="AP009608">
    <property type="protein sequence ID" value="BAH70060.1"/>
    <property type="molecule type" value="Genomic_DNA"/>
</dbReference>
<dbReference type="Gene3D" id="3.90.1030.10">
    <property type="entry name" value="Ribosomal protein L17"/>
    <property type="match status" value="1"/>
</dbReference>
<evidence type="ECO:0000313" key="7">
    <source>
        <dbReference type="EMBL" id="BAH70060.1"/>
    </source>
</evidence>